<keyword evidence="2" id="KW-0472">Membrane</keyword>
<feature type="transmembrane region" description="Helical" evidence="2">
    <location>
        <begin position="6"/>
        <end position="26"/>
    </location>
</feature>
<organism evidence="3 4">
    <name type="scientific">Friedmanniomyces endolithicus</name>
    <dbReference type="NCBI Taxonomy" id="329885"/>
    <lineage>
        <taxon>Eukaryota</taxon>
        <taxon>Fungi</taxon>
        <taxon>Dikarya</taxon>
        <taxon>Ascomycota</taxon>
        <taxon>Pezizomycotina</taxon>
        <taxon>Dothideomycetes</taxon>
        <taxon>Dothideomycetidae</taxon>
        <taxon>Mycosphaerellales</taxon>
        <taxon>Teratosphaeriaceae</taxon>
        <taxon>Friedmanniomyces</taxon>
    </lineage>
</organism>
<gene>
    <name evidence="3" type="ORF">LTR91_017316</name>
</gene>
<sequence length="144" mass="15821">MGLTIGLAVGIPVFLLACAIIAFLLWKRRKIHKQGHASSNFSDYQPVTTDKYGHQVGHVAPNGRASEIDSYPVAMGRSKSGHKSELQGSLHSPAVSDASPKPPGYSPVSPNLKTVAEQPAELWGHRELNFKTRKEDEVWAMRYD</sequence>
<accession>A0AAN6K6H4</accession>
<feature type="region of interest" description="Disordered" evidence="1">
    <location>
        <begin position="74"/>
        <end position="112"/>
    </location>
</feature>
<evidence type="ECO:0000313" key="3">
    <source>
        <dbReference type="EMBL" id="KAK0966984.1"/>
    </source>
</evidence>
<proteinExistence type="predicted"/>
<comment type="caution">
    <text evidence="3">The sequence shown here is derived from an EMBL/GenBank/DDBJ whole genome shotgun (WGS) entry which is preliminary data.</text>
</comment>
<evidence type="ECO:0000256" key="2">
    <source>
        <dbReference type="SAM" id="Phobius"/>
    </source>
</evidence>
<dbReference type="AlphaFoldDB" id="A0AAN6K6H4"/>
<dbReference type="EMBL" id="JAUJLE010000223">
    <property type="protein sequence ID" value="KAK0966984.1"/>
    <property type="molecule type" value="Genomic_DNA"/>
</dbReference>
<dbReference type="Proteomes" id="UP001175353">
    <property type="component" value="Unassembled WGS sequence"/>
</dbReference>
<keyword evidence="2" id="KW-0812">Transmembrane</keyword>
<keyword evidence="2" id="KW-1133">Transmembrane helix</keyword>
<evidence type="ECO:0000313" key="4">
    <source>
        <dbReference type="Proteomes" id="UP001175353"/>
    </source>
</evidence>
<reference evidence="3" key="1">
    <citation type="submission" date="2023-06" db="EMBL/GenBank/DDBJ databases">
        <title>Black Yeasts Isolated from many extreme environments.</title>
        <authorList>
            <person name="Coleine C."/>
            <person name="Stajich J.E."/>
            <person name="Selbmann L."/>
        </authorList>
    </citation>
    <scope>NUCLEOTIDE SEQUENCE</scope>
    <source>
        <strain evidence="3">CCFEE 5200</strain>
    </source>
</reference>
<protein>
    <submittedName>
        <fullName evidence="3">Uncharacterized protein</fullName>
    </submittedName>
</protein>
<keyword evidence="4" id="KW-1185">Reference proteome</keyword>
<evidence type="ECO:0000256" key="1">
    <source>
        <dbReference type="SAM" id="MobiDB-lite"/>
    </source>
</evidence>
<name>A0AAN6K6H4_9PEZI</name>